<dbReference type="AlphaFoldDB" id="A0A380Z0F1"/>
<keyword evidence="1" id="KW-1133">Transmembrane helix</keyword>
<evidence type="ECO:0000313" key="3">
    <source>
        <dbReference type="Proteomes" id="UP000254620"/>
    </source>
</evidence>
<protein>
    <submittedName>
        <fullName evidence="2">Cyd operon protein YbgE</fullName>
    </submittedName>
</protein>
<evidence type="ECO:0000256" key="1">
    <source>
        <dbReference type="SAM" id="Phobius"/>
    </source>
</evidence>
<keyword evidence="1" id="KW-0812">Transmembrane</keyword>
<name>A0A380Z0F1_AVIPA</name>
<organism evidence="2 3">
    <name type="scientific">Avibacterium paragallinarum</name>
    <name type="common">Haemophilus gallinarum</name>
    <dbReference type="NCBI Taxonomy" id="728"/>
    <lineage>
        <taxon>Bacteria</taxon>
        <taxon>Pseudomonadati</taxon>
        <taxon>Pseudomonadota</taxon>
        <taxon>Gammaproteobacteria</taxon>
        <taxon>Pasteurellales</taxon>
        <taxon>Pasteurellaceae</taxon>
        <taxon>Avibacterium</taxon>
    </lineage>
</organism>
<sequence length="141" mass="16275">MIHQAYSFVNKGSWRALSFILAIGLTLCFFFNVNEFATALRSASPYWVILILWATVILWIHGIGFEIKATIWQCLFFLILVMPSPLSRLGKIFFIKTNSPKRKCGQFLQGFFAMRKPSYKTELPLVDWTIPPQWGLGDYFA</sequence>
<proteinExistence type="predicted"/>
<keyword evidence="1" id="KW-0472">Membrane</keyword>
<evidence type="ECO:0000313" key="2">
    <source>
        <dbReference type="EMBL" id="SUV40453.1"/>
    </source>
</evidence>
<dbReference type="Proteomes" id="UP000254620">
    <property type="component" value="Unassembled WGS sequence"/>
</dbReference>
<feature type="transmembrane region" description="Helical" evidence="1">
    <location>
        <begin position="12"/>
        <end position="33"/>
    </location>
</feature>
<accession>A0A380Z0F1</accession>
<feature type="transmembrane region" description="Helical" evidence="1">
    <location>
        <begin position="69"/>
        <end position="86"/>
    </location>
</feature>
<dbReference type="Pfam" id="PF09600">
    <property type="entry name" value="Cyd_oper_YbgE"/>
    <property type="match status" value="1"/>
</dbReference>
<dbReference type="InterPro" id="IPR011846">
    <property type="entry name" value="Cyd_oper_YbgE"/>
</dbReference>
<reference evidence="2 3" key="1">
    <citation type="submission" date="2018-06" db="EMBL/GenBank/DDBJ databases">
        <authorList>
            <consortium name="Pathogen Informatics"/>
            <person name="Doyle S."/>
        </authorList>
    </citation>
    <scope>NUCLEOTIDE SEQUENCE [LARGE SCALE GENOMIC DNA]</scope>
    <source>
        <strain evidence="2 3">NCTC10926</strain>
    </source>
</reference>
<dbReference type="EMBL" id="UFSW01000002">
    <property type="protein sequence ID" value="SUV40453.1"/>
    <property type="molecule type" value="Genomic_DNA"/>
</dbReference>
<feature type="transmembrane region" description="Helical" evidence="1">
    <location>
        <begin position="45"/>
        <end position="63"/>
    </location>
</feature>
<gene>
    <name evidence="2" type="ORF">NCTC10926_02494</name>
</gene>